<proteinExistence type="predicted"/>
<name>A0A979GBV1_CHIPD</name>
<dbReference type="RefSeq" id="WP_012794271.1">
    <property type="nucleotide sequence ID" value="NC_013132.1"/>
</dbReference>
<evidence type="ECO:0000256" key="1">
    <source>
        <dbReference type="ARBA" id="ARBA00023015"/>
    </source>
</evidence>
<evidence type="ECO:0000256" key="2">
    <source>
        <dbReference type="ARBA" id="ARBA00023125"/>
    </source>
</evidence>
<dbReference type="GO" id="GO:0003677">
    <property type="term" value="F:DNA binding"/>
    <property type="evidence" value="ECO:0007669"/>
    <property type="project" value="UniProtKB-KW"/>
</dbReference>
<keyword evidence="3" id="KW-0804">Transcription</keyword>
<evidence type="ECO:0000313" key="5">
    <source>
        <dbReference type="EMBL" id="ACU64108.1"/>
    </source>
</evidence>
<dbReference type="Proteomes" id="UP000002215">
    <property type="component" value="Chromosome"/>
</dbReference>
<dbReference type="Gene3D" id="1.10.10.10">
    <property type="entry name" value="Winged helix-like DNA-binding domain superfamily/Winged helix DNA-binding domain"/>
    <property type="match status" value="1"/>
</dbReference>
<feature type="domain" description="HTH hxlR-type" evidence="4">
    <location>
        <begin position="20"/>
        <end position="128"/>
    </location>
</feature>
<evidence type="ECO:0000256" key="3">
    <source>
        <dbReference type="ARBA" id="ARBA00023163"/>
    </source>
</evidence>
<dbReference type="InterPro" id="IPR036390">
    <property type="entry name" value="WH_DNA-bd_sf"/>
</dbReference>
<protein>
    <submittedName>
        <fullName evidence="5">Transcriptional regulator, HxlR family</fullName>
    </submittedName>
</protein>
<dbReference type="Pfam" id="PF01638">
    <property type="entry name" value="HxlR"/>
    <property type="match status" value="1"/>
</dbReference>
<evidence type="ECO:0000313" key="6">
    <source>
        <dbReference type="Proteomes" id="UP000002215"/>
    </source>
</evidence>
<reference evidence="5 6" key="2">
    <citation type="journal article" date="2010" name="Stand. Genomic Sci.">
        <title>Complete genome sequence of Chitinophaga pinensis type strain (UQM 2034).</title>
        <authorList>
            <person name="Glavina Del Rio T."/>
            <person name="Abt B."/>
            <person name="Spring S."/>
            <person name="Lapidus A."/>
            <person name="Nolan M."/>
            <person name="Tice H."/>
            <person name="Copeland A."/>
            <person name="Cheng J.F."/>
            <person name="Chen F."/>
            <person name="Bruce D."/>
            <person name="Goodwin L."/>
            <person name="Pitluck S."/>
            <person name="Ivanova N."/>
            <person name="Mavromatis K."/>
            <person name="Mikhailova N."/>
            <person name="Pati A."/>
            <person name="Chen A."/>
            <person name="Palaniappan K."/>
            <person name="Land M."/>
            <person name="Hauser L."/>
            <person name="Chang Y.J."/>
            <person name="Jeffries C.D."/>
            <person name="Chain P."/>
            <person name="Saunders E."/>
            <person name="Detter J.C."/>
            <person name="Brettin T."/>
            <person name="Rohde M."/>
            <person name="Goker M."/>
            <person name="Bristow J."/>
            <person name="Eisen J.A."/>
            <person name="Markowitz V."/>
            <person name="Hugenholtz P."/>
            <person name="Kyrpides N.C."/>
            <person name="Klenk H.P."/>
            <person name="Lucas S."/>
        </authorList>
    </citation>
    <scope>NUCLEOTIDE SEQUENCE [LARGE SCALE GENOMIC DNA]</scope>
    <source>
        <strain evidence="6">ATCC 43595 / DSM 2588 / LMG 13176 / NBRC 15968 / NCIMB 11800 / UQM 2034</strain>
    </source>
</reference>
<accession>A0A979GBV1</accession>
<reference evidence="6" key="1">
    <citation type="submission" date="2009-08" db="EMBL/GenBank/DDBJ databases">
        <title>The complete genome of Chitinophaga pinensis DSM 2588.</title>
        <authorList>
            <consortium name="US DOE Joint Genome Institute (JGI-PGF)"/>
            <person name="Lucas S."/>
            <person name="Copeland A."/>
            <person name="Lapidus A."/>
            <person name="Glavina del Rio T."/>
            <person name="Dalin E."/>
            <person name="Tice H."/>
            <person name="Bruce D."/>
            <person name="Goodwin L."/>
            <person name="Pitluck S."/>
            <person name="Kyrpides N."/>
            <person name="Mavromatis K."/>
            <person name="Ivanova N."/>
            <person name="Mikhailova N."/>
            <person name="Sims D."/>
            <person name="Meinche L."/>
            <person name="Brettin T."/>
            <person name="Detter J.C."/>
            <person name="Han C."/>
            <person name="Larimer F."/>
            <person name="Land M."/>
            <person name="Hauser L."/>
            <person name="Markowitz V."/>
            <person name="Cheng J.-F."/>
            <person name="Hugenholtz P."/>
            <person name="Woyke T."/>
            <person name="Wu D."/>
            <person name="Spring S."/>
            <person name="Klenk H.-P."/>
            <person name="Eisen J.A."/>
        </authorList>
    </citation>
    <scope>NUCLEOTIDE SEQUENCE [LARGE SCALE GENOMIC DNA]</scope>
    <source>
        <strain evidence="6">ATCC 43595 / DSM 2588 / LMG 13176 / NBRC 15968 / NCIMB 11800 / UQM 2034</strain>
    </source>
</reference>
<dbReference type="AlphaFoldDB" id="A0A979GBV1"/>
<dbReference type="InterPro" id="IPR002577">
    <property type="entry name" value="HTH_HxlR"/>
</dbReference>
<organism evidence="5 6">
    <name type="scientific">Chitinophaga pinensis (strain ATCC 43595 / DSM 2588 / LMG 13176 / NBRC 15968 / NCIMB 11800 / UQM 2034)</name>
    <dbReference type="NCBI Taxonomy" id="485918"/>
    <lineage>
        <taxon>Bacteria</taxon>
        <taxon>Pseudomonadati</taxon>
        <taxon>Bacteroidota</taxon>
        <taxon>Chitinophagia</taxon>
        <taxon>Chitinophagales</taxon>
        <taxon>Chitinophagaceae</taxon>
        <taxon>Chitinophaga</taxon>
    </lineage>
</organism>
<sequence length="130" mass="14793">MKGLMSDKAAVAEVVTGEKCSYENSQDAVRSIRDAFDAIQGRWTLPILISLAYEPKRFMQLSRDIPGISDKILSRELKLMEMNQLLARTFSEESSSVVEYSLTKHGRSVEKLMKELKTWGDTHRKQILGK</sequence>
<dbReference type="SUPFAM" id="SSF46785">
    <property type="entry name" value="Winged helix' DNA-binding domain"/>
    <property type="match status" value="1"/>
</dbReference>
<dbReference type="InterPro" id="IPR036388">
    <property type="entry name" value="WH-like_DNA-bd_sf"/>
</dbReference>
<dbReference type="EMBL" id="CP001699">
    <property type="protein sequence ID" value="ACU64108.1"/>
    <property type="molecule type" value="Genomic_DNA"/>
</dbReference>
<dbReference type="KEGG" id="cpi:Cpin_6707"/>
<evidence type="ECO:0000259" key="4">
    <source>
        <dbReference type="PROSITE" id="PS51118"/>
    </source>
</evidence>
<dbReference type="PANTHER" id="PTHR33204">
    <property type="entry name" value="TRANSCRIPTIONAL REGULATOR, MARR FAMILY"/>
    <property type="match status" value="1"/>
</dbReference>
<dbReference type="PROSITE" id="PS51118">
    <property type="entry name" value="HTH_HXLR"/>
    <property type="match status" value="1"/>
</dbReference>
<gene>
    <name evidence="5" type="ordered locus">Cpin_6707</name>
</gene>
<keyword evidence="2" id="KW-0238">DNA-binding</keyword>
<keyword evidence="1" id="KW-0805">Transcription regulation</keyword>